<evidence type="ECO:0000256" key="1">
    <source>
        <dbReference type="ARBA" id="ARBA00001957"/>
    </source>
</evidence>
<dbReference type="EMBL" id="AP026073">
    <property type="protein sequence ID" value="BDM69528.1"/>
    <property type="molecule type" value="Genomic_DNA"/>
</dbReference>
<dbReference type="InterPro" id="IPR010071">
    <property type="entry name" value="AA_adenyl_dom"/>
</dbReference>
<dbReference type="PANTHER" id="PTHR45527">
    <property type="entry name" value="NONRIBOSOMAL PEPTIDE SYNTHETASE"/>
    <property type="match status" value="1"/>
</dbReference>
<proteinExistence type="predicted"/>
<dbReference type="Pfam" id="PF00501">
    <property type="entry name" value="AMP-binding"/>
    <property type="match status" value="1"/>
</dbReference>
<dbReference type="NCBIfam" id="TIGR01733">
    <property type="entry name" value="AA-adenyl-dom"/>
    <property type="match status" value="1"/>
</dbReference>
<dbReference type="Proteomes" id="UP001059597">
    <property type="component" value="Chromosome"/>
</dbReference>
<dbReference type="InterPro" id="IPR025110">
    <property type="entry name" value="AMP-bd_C"/>
</dbReference>
<dbReference type="Gene3D" id="3.30.559.30">
    <property type="entry name" value="Nonribosomal peptide synthetase, condensation domain"/>
    <property type="match status" value="1"/>
</dbReference>
<dbReference type="Pfam" id="PF00668">
    <property type="entry name" value="Condensation"/>
    <property type="match status" value="1"/>
</dbReference>
<sequence length="1029" mass="110418">MRWELAPNQVDLYTADQAADDPSTYLVNSVYRITGPADEALLTERFARLAETYPVLASRVVEDDGTWFLETAPNPPQLQSVRVTDEPDGAAARLRVREELTLPLDLAKGPLCRAVLLRYAPDTADLVIVAHHLVVDGRSMELLARGLLTDRTAEPATAYADWAAAAHGRLPRRAGRAAEIRAELAAADVVPSLEWAGAAGDAPGSGDAHASGGGVAEAFLPAALHRSLRDLGTELGVTPYSAVLAAAALVLGRNSGAARPVIGTTVSRRSPAHADTVGYFNNTAPVPVHLDGQATVADFLREVHQRGLQAYRDADLPLSSVLPGTGLTAPQLVVSAIDTLPALREGDRHAVPHEDQGLGTAHFPLTVGLYQDHGRTDGIRMLLRHQRALVTDAAAALFFRQLTAVLTHFTERPDGRLDEVDTLPADELTALLTTGRGARLTDPPVALTELFARQAHEAAERTAVVCRGERASYRELDEQSRQLALALVESGVRPGDRVGVCLDRGIGQVAAVLAVLRAGAAYVPLDPDYPPQRLAFVIEDTGLRTVVTEGELLADVPGLHRVAPDAAPEDPDPALPDVDPESTAYLIHTSGSTGRPKGVRVSHRNVAALLEATRGEYAPGPDDVWSYFHSLAFDFSVWEIWGCLLTGGRLVVVPYDVSRDAEAFHELLRAEGVTVLNQTPSAFAQLVNAAAFRDGGLAVRLVIFGGEALDRGVLVPWFARYPEDVCRPVNMYGITETTVFCTWHPVDRAEALGGSRSIGRPIPGWDLYVLDERGRPAAPGVPGEIWVGGAGVTQGYLDRPELNAERFTEDHLTGTPGARLYRSGDLGRFLPDGQIEYLGRRDDQVKIRGHRIELGEIRHALLEDDRVRAAASLVRAPDGPATARIDAYVVTDTDAPGALADIRQRLAERLPGYLLPATLTAVPELPLTANGKLDTARLPDPRPAEPPAAPGPAEPSGPEAAMAAIWQRVLEVPVAPDDNFFDLGGTSVQAVLLATALREENYPAIRLRDIFRNSTPRRLAAALTPRTDA</sequence>
<dbReference type="Gene3D" id="1.10.1200.10">
    <property type="entry name" value="ACP-like"/>
    <property type="match status" value="1"/>
</dbReference>
<keyword evidence="3" id="KW-0597">Phosphoprotein</keyword>
<dbReference type="RefSeq" id="WP_261953418.1">
    <property type="nucleotide sequence ID" value="NZ_AP026073.1"/>
</dbReference>
<accession>A0ABN6QXD9</accession>
<dbReference type="Gene3D" id="3.30.300.30">
    <property type="match status" value="1"/>
</dbReference>
<organism evidence="6 7">
    <name type="scientific">Streptomyces nigrescens</name>
    <dbReference type="NCBI Taxonomy" id="1920"/>
    <lineage>
        <taxon>Bacteria</taxon>
        <taxon>Bacillati</taxon>
        <taxon>Actinomycetota</taxon>
        <taxon>Actinomycetes</taxon>
        <taxon>Kitasatosporales</taxon>
        <taxon>Streptomycetaceae</taxon>
        <taxon>Streptomyces</taxon>
    </lineage>
</organism>
<dbReference type="SUPFAM" id="SSF52777">
    <property type="entry name" value="CoA-dependent acyltransferases"/>
    <property type="match status" value="2"/>
</dbReference>
<dbReference type="InterPro" id="IPR020845">
    <property type="entry name" value="AMP-binding_CS"/>
</dbReference>
<reference evidence="6" key="1">
    <citation type="submission" date="2022-06" db="EMBL/GenBank/DDBJ databases">
        <title>Complete genome sequence of Streptomyces nigrescens HEK616.</title>
        <authorList>
            <person name="Asamizu S."/>
            <person name="Onaka H."/>
        </authorList>
    </citation>
    <scope>NUCLEOTIDE SEQUENCE</scope>
    <source>
        <strain evidence="6">HEK616</strain>
    </source>
</reference>
<keyword evidence="2" id="KW-0596">Phosphopantetheine</keyword>
<feature type="domain" description="Carrier" evidence="5">
    <location>
        <begin position="953"/>
        <end position="1027"/>
    </location>
</feature>
<dbReference type="InterPro" id="IPR042099">
    <property type="entry name" value="ANL_N_sf"/>
</dbReference>
<dbReference type="SMART" id="SM00823">
    <property type="entry name" value="PKS_PP"/>
    <property type="match status" value="1"/>
</dbReference>
<dbReference type="SUPFAM" id="SSF56801">
    <property type="entry name" value="Acetyl-CoA synthetase-like"/>
    <property type="match status" value="1"/>
</dbReference>
<dbReference type="SUPFAM" id="SSF47336">
    <property type="entry name" value="ACP-like"/>
    <property type="match status" value="1"/>
</dbReference>
<dbReference type="InterPro" id="IPR045851">
    <property type="entry name" value="AMP-bd_C_sf"/>
</dbReference>
<evidence type="ECO:0000256" key="4">
    <source>
        <dbReference type="SAM" id="MobiDB-lite"/>
    </source>
</evidence>
<feature type="compositionally biased region" description="Pro residues" evidence="4">
    <location>
        <begin position="944"/>
        <end position="955"/>
    </location>
</feature>
<evidence type="ECO:0000256" key="2">
    <source>
        <dbReference type="ARBA" id="ARBA00022450"/>
    </source>
</evidence>
<dbReference type="Gene3D" id="3.30.559.10">
    <property type="entry name" value="Chloramphenicol acetyltransferase-like domain"/>
    <property type="match status" value="1"/>
</dbReference>
<dbReference type="InterPro" id="IPR020806">
    <property type="entry name" value="PKS_PP-bd"/>
</dbReference>
<dbReference type="InterPro" id="IPR036736">
    <property type="entry name" value="ACP-like_sf"/>
</dbReference>
<dbReference type="CDD" id="cd17643">
    <property type="entry name" value="A_NRPS_Cytc1-like"/>
    <property type="match status" value="1"/>
</dbReference>
<keyword evidence="7" id="KW-1185">Reference proteome</keyword>
<evidence type="ECO:0000313" key="6">
    <source>
        <dbReference type="EMBL" id="BDM69528.1"/>
    </source>
</evidence>
<name>A0ABN6QXD9_STRNI</name>
<protein>
    <recommendedName>
        <fullName evidence="5">Carrier domain-containing protein</fullName>
    </recommendedName>
</protein>
<dbReference type="InterPro" id="IPR001242">
    <property type="entry name" value="Condensation_dom"/>
</dbReference>
<dbReference type="Pfam" id="PF00550">
    <property type="entry name" value="PP-binding"/>
    <property type="match status" value="1"/>
</dbReference>
<feature type="compositionally biased region" description="Basic and acidic residues" evidence="4">
    <location>
        <begin position="934"/>
        <end position="943"/>
    </location>
</feature>
<dbReference type="PROSITE" id="PS00455">
    <property type="entry name" value="AMP_BINDING"/>
    <property type="match status" value="1"/>
</dbReference>
<dbReference type="PROSITE" id="PS50075">
    <property type="entry name" value="CARRIER"/>
    <property type="match status" value="1"/>
</dbReference>
<comment type="cofactor">
    <cofactor evidence="1">
        <name>pantetheine 4'-phosphate</name>
        <dbReference type="ChEBI" id="CHEBI:47942"/>
    </cofactor>
</comment>
<feature type="region of interest" description="Disordered" evidence="4">
    <location>
        <begin position="931"/>
        <end position="958"/>
    </location>
</feature>
<gene>
    <name evidence="6" type="ORF">HEK616_30150</name>
</gene>
<dbReference type="Gene3D" id="3.40.50.12780">
    <property type="entry name" value="N-terminal domain of ligase-like"/>
    <property type="match status" value="1"/>
</dbReference>
<dbReference type="InterPro" id="IPR023213">
    <property type="entry name" value="CAT-like_dom_sf"/>
</dbReference>
<dbReference type="PANTHER" id="PTHR45527:SF1">
    <property type="entry name" value="FATTY ACID SYNTHASE"/>
    <property type="match status" value="1"/>
</dbReference>
<dbReference type="Pfam" id="PF13193">
    <property type="entry name" value="AMP-binding_C"/>
    <property type="match status" value="1"/>
</dbReference>
<dbReference type="InterPro" id="IPR000873">
    <property type="entry name" value="AMP-dep_synth/lig_dom"/>
</dbReference>
<evidence type="ECO:0000259" key="5">
    <source>
        <dbReference type="PROSITE" id="PS50075"/>
    </source>
</evidence>
<dbReference type="InterPro" id="IPR009081">
    <property type="entry name" value="PP-bd_ACP"/>
</dbReference>
<evidence type="ECO:0000313" key="7">
    <source>
        <dbReference type="Proteomes" id="UP001059597"/>
    </source>
</evidence>
<evidence type="ECO:0000256" key="3">
    <source>
        <dbReference type="ARBA" id="ARBA00022553"/>
    </source>
</evidence>